<gene>
    <name evidence="2" type="ORF">RB614_40770</name>
</gene>
<dbReference type="InterPro" id="IPR036663">
    <property type="entry name" value="Fumarylacetoacetase_C_sf"/>
</dbReference>
<accession>A0ABU0ZUY0</accession>
<keyword evidence="2" id="KW-0378">Hydrolase</keyword>
<dbReference type="RefSeq" id="WP_308718086.1">
    <property type="nucleotide sequence ID" value="NZ_JAVHUY010000063.1"/>
</dbReference>
<dbReference type="Proteomes" id="UP001230908">
    <property type="component" value="Unassembled WGS sequence"/>
</dbReference>
<dbReference type="EMBL" id="JAVHUY010000063">
    <property type="protein sequence ID" value="MDQ7910845.1"/>
    <property type="molecule type" value="Genomic_DNA"/>
</dbReference>
<dbReference type="InterPro" id="IPR011234">
    <property type="entry name" value="Fumarylacetoacetase-like_C"/>
</dbReference>
<dbReference type="SUPFAM" id="SSF56529">
    <property type="entry name" value="FAH"/>
    <property type="match status" value="1"/>
</dbReference>
<reference evidence="2 3" key="1">
    <citation type="submission" date="2023-08" db="EMBL/GenBank/DDBJ databases">
        <title>Phytohabitans sansha sp. nov., isolated from marine sediment.</title>
        <authorList>
            <person name="Zhao Y."/>
            <person name="Yi K."/>
        </authorList>
    </citation>
    <scope>NUCLEOTIDE SEQUENCE [LARGE SCALE GENOMIC DNA]</scope>
    <source>
        <strain evidence="2 3">ZYX-F-186</strain>
    </source>
</reference>
<name>A0ABU0ZUY0_9ACTN</name>
<dbReference type="PANTHER" id="PTHR43211">
    <property type="entry name" value="FUMARYLACETOACETATE HYDROLASE"/>
    <property type="match status" value="1"/>
</dbReference>
<comment type="caution">
    <text evidence="2">The sequence shown here is derived from an EMBL/GenBank/DDBJ whole genome shotgun (WGS) entry which is preliminary data.</text>
</comment>
<proteinExistence type="predicted"/>
<evidence type="ECO:0000313" key="3">
    <source>
        <dbReference type="Proteomes" id="UP001230908"/>
    </source>
</evidence>
<dbReference type="PANTHER" id="PTHR43211:SF1">
    <property type="entry name" value="BLL6422 PROTEIN"/>
    <property type="match status" value="1"/>
</dbReference>
<evidence type="ECO:0000313" key="2">
    <source>
        <dbReference type="EMBL" id="MDQ7910845.1"/>
    </source>
</evidence>
<keyword evidence="3" id="KW-1185">Reference proteome</keyword>
<protein>
    <submittedName>
        <fullName evidence="2">Fumarylacetoacetate hydrolase family protein</fullName>
    </submittedName>
</protein>
<sequence length="300" mass="32508">MKLAQLRTEGTTVVAEVLGDVAEVIAEGGQDLLLRVAAHPHDIDRDGTRVPLDSATVLTPIDRPPSIRDFFAFEQHMRTSRASAGQDPDPGWYEQPFFYFSNPAAVIGPDVPIRPPTGTRALDYELEVAAVIGRECADLDPSDPTSMSAIAGFTILNDWSARDIQGREMKQQLGPQKAKDFATSVGPWLVTPDEIALADPTRPKGRMQARVNGELWSDGELADIYFSWSQLLAHAAADTRLLPGDLLGSGTCGTGCILELRTSGLRATRHWLRPGDTVELSVEGLGTLRNTIAPRESVAI</sequence>
<evidence type="ECO:0000259" key="1">
    <source>
        <dbReference type="Pfam" id="PF01557"/>
    </source>
</evidence>
<dbReference type="GO" id="GO:0016787">
    <property type="term" value="F:hydrolase activity"/>
    <property type="evidence" value="ECO:0007669"/>
    <property type="project" value="UniProtKB-KW"/>
</dbReference>
<dbReference type="Gene3D" id="3.90.850.10">
    <property type="entry name" value="Fumarylacetoacetase-like, C-terminal domain"/>
    <property type="match status" value="1"/>
</dbReference>
<feature type="domain" description="Fumarylacetoacetase-like C-terminal" evidence="1">
    <location>
        <begin position="68"/>
        <end position="292"/>
    </location>
</feature>
<dbReference type="Pfam" id="PF01557">
    <property type="entry name" value="FAA_hydrolase"/>
    <property type="match status" value="1"/>
</dbReference>
<organism evidence="2 3">
    <name type="scientific">Phytohabitans maris</name>
    <dbReference type="NCBI Taxonomy" id="3071409"/>
    <lineage>
        <taxon>Bacteria</taxon>
        <taxon>Bacillati</taxon>
        <taxon>Actinomycetota</taxon>
        <taxon>Actinomycetes</taxon>
        <taxon>Micromonosporales</taxon>
        <taxon>Micromonosporaceae</taxon>
    </lineage>
</organism>